<dbReference type="Pfam" id="PF20469">
    <property type="entry name" value="OLD-like_TOPRIM"/>
    <property type="match status" value="1"/>
</dbReference>
<proteinExistence type="predicted"/>
<dbReference type="PANTHER" id="PTHR43581">
    <property type="entry name" value="ATP/GTP PHOSPHATASE"/>
    <property type="match status" value="1"/>
</dbReference>
<dbReference type="InterPro" id="IPR034139">
    <property type="entry name" value="TOPRIM_OLD"/>
</dbReference>
<dbReference type="GO" id="GO:0004519">
    <property type="term" value="F:endonuclease activity"/>
    <property type="evidence" value="ECO:0007669"/>
    <property type="project" value="UniProtKB-KW"/>
</dbReference>
<dbReference type="PANTHER" id="PTHR43581:SF4">
    <property type="entry name" value="ATP_GTP PHOSPHATASE"/>
    <property type="match status" value="1"/>
</dbReference>
<accession>A0A1H3ST03</accession>
<dbReference type="InterPro" id="IPR051396">
    <property type="entry name" value="Bact_Antivir_Def_Nuclease"/>
</dbReference>
<evidence type="ECO:0000313" key="3">
    <source>
        <dbReference type="EMBL" id="SDZ40827.1"/>
    </source>
</evidence>
<sequence>MTTGIKPPTPSGVRVTEVRVSNFRSLVNVVLELDDLTVLVGANNAGKTSFLDAMYAAIGAGRKTLGQEDVHVAAAEAVAPQDRVVTVDVRVQPFDADGKPLQTFPQGSYWTSLWGTGLSQDLDFNDFMAFRTTLSWSDVKGDYALERKFLTEWKPAADWLSATVSAEGVSAEQLEHVALHYIDAKRDLEDDLRRQGSFWRRLTDNLGLTEADVDEFEQALSQLNDEIVSKSSVLQHLKTNLSDMSSVVSADSAGVDITPVARRLRDLSKGVDVTFATTGAQAFPLARHGMGTRSLASLLVFRAFMSWRYALAEKQGDQTHSLLALEEPESHLHPQAQRALFAQIKSIPGQRIVSTHSPYFAGQAKLGELRLFNKLAGVTVAQRLDLTKLTADDIRKLERTVIATRGDLLFARAVILFEGETEEQAFPLWAQAYWGASAHELGFNFVGVGGTDYFPFIWLAKSFGIPWYVFSDGEDQPVTKLKADAKRAGIDDIAKHANIVVIPNKKDLEAHLLDAGYMDAFEAAIANFAGATALDDYIKSLHGKPGKSVGGVAQTRDYSGAAGRERAALDMVSDKKTRYATPMASAILALQDPERRVPTLVAQLFEAIGTKFGLKKVDAAKMVLP</sequence>
<dbReference type="GO" id="GO:0016887">
    <property type="term" value="F:ATP hydrolysis activity"/>
    <property type="evidence" value="ECO:0007669"/>
    <property type="project" value="InterPro"/>
</dbReference>
<dbReference type="Gene3D" id="3.40.50.300">
    <property type="entry name" value="P-loop containing nucleotide triphosphate hydrolases"/>
    <property type="match status" value="2"/>
</dbReference>
<dbReference type="CDD" id="cd01026">
    <property type="entry name" value="TOPRIM_OLD"/>
    <property type="match status" value="1"/>
</dbReference>
<feature type="domain" description="ATPase AAA-type core" evidence="1">
    <location>
        <begin position="36"/>
        <end position="360"/>
    </location>
</feature>
<dbReference type="EMBL" id="FNPE01000022">
    <property type="protein sequence ID" value="SDZ40827.1"/>
    <property type="molecule type" value="Genomic_DNA"/>
</dbReference>
<keyword evidence="3" id="KW-0378">Hydrolase</keyword>
<dbReference type="AlphaFoldDB" id="A0A1H3ST03"/>
<evidence type="ECO:0000259" key="1">
    <source>
        <dbReference type="Pfam" id="PF13304"/>
    </source>
</evidence>
<evidence type="ECO:0000259" key="2">
    <source>
        <dbReference type="Pfam" id="PF20469"/>
    </source>
</evidence>
<gene>
    <name evidence="3" type="ORF">SAMN05421547_12285</name>
</gene>
<dbReference type="InterPro" id="IPR027417">
    <property type="entry name" value="P-loop_NTPase"/>
</dbReference>
<keyword evidence="3" id="KW-0540">Nuclease</keyword>
<name>A0A1H3ST03_9BURK</name>
<protein>
    <submittedName>
        <fullName evidence="3">Putative ATP-dependent endonuclease of the OLD family</fullName>
    </submittedName>
</protein>
<dbReference type="GO" id="GO:0005524">
    <property type="term" value="F:ATP binding"/>
    <property type="evidence" value="ECO:0007669"/>
    <property type="project" value="InterPro"/>
</dbReference>
<organism evidence="3 4">
    <name type="scientific">Delftia lacustris</name>
    <dbReference type="NCBI Taxonomy" id="558537"/>
    <lineage>
        <taxon>Bacteria</taxon>
        <taxon>Pseudomonadati</taxon>
        <taxon>Pseudomonadota</taxon>
        <taxon>Betaproteobacteria</taxon>
        <taxon>Burkholderiales</taxon>
        <taxon>Comamonadaceae</taxon>
        <taxon>Delftia</taxon>
    </lineage>
</organism>
<reference evidence="3 4" key="1">
    <citation type="submission" date="2016-10" db="EMBL/GenBank/DDBJ databases">
        <authorList>
            <person name="de Groot N.N."/>
        </authorList>
    </citation>
    <scope>NUCLEOTIDE SEQUENCE [LARGE SCALE GENOMIC DNA]</scope>
    <source>
        <strain evidence="3 4">LMG 24775</strain>
    </source>
</reference>
<feature type="domain" description="OLD protein-like TOPRIM" evidence="2">
    <location>
        <begin position="409"/>
        <end position="472"/>
    </location>
</feature>
<evidence type="ECO:0000313" key="4">
    <source>
        <dbReference type="Proteomes" id="UP000183417"/>
    </source>
</evidence>
<dbReference type="SUPFAM" id="SSF52540">
    <property type="entry name" value="P-loop containing nucleoside triphosphate hydrolases"/>
    <property type="match status" value="1"/>
</dbReference>
<keyword evidence="3" id="KW-0255">Endonuclease</keyword>
<dbReference type="Pfam" id="PF13304">
    <property type="entry name" value="AAA_21"/>
    <property type="match status" value="1"/>
</dbReference>
<dbReference type="InterPro" id="IPR003959">
    <property type="entry name" value="ATPase_AAA_core"/>
</dbReference>
<dbReference type="Proteomes" id="UP000183417">
    <property type="component" value="Unassembled WGS sequence"/>
</dbReference>